<name>A0A183CN79_GLOPA</name>
<evidence type="ECO:0000313" key="3">
    <source>
        <dbReference type="WBParaSite" id="GPLIN_001433600"/>
    </source>
</evidence>
<accession>A0A183CN79</accession>
<reference evidence="2" key="1">
    <citation type="submission" date="2014-05" db="EMBL/GenBank/DDBJ databases">
        <title>The genome and life-stage specific transcriptomes of Globodera pallida elucidate key aspects of plant parasitism by a cyst nematode.</title>
        <authorList>
            <person name="Cotton J.A."/>
            <person name="Lilley C.J."/>
            <person name="Jones L.M."/>
            <person name="Kikuchi T."/>
            <person name="Reid A.J."/>
            <person name="Thorpe P."/>
            <person name="Tsai I.J."/>
            <person name="Beasley H."/>
            <person name="Blok V."/>
            <person name="Cock P.J.A."/>
            <person name="Van den Akker S.E."/>
            <person name="Holroyd N."/>
            <person name="Hunt M."/>
            <person name="Mantelin S."/>
            <person name="Naghra H."/>
            <person name="Pain A."/>
            <person name="Palomares-Rius J.E."/>
            <person name="Zarowiecki M."/>
            <person name="Berriman M."/>
            <person name="Jones J.T."/>
            <person name="Urwin P.E."/>
        </authorList>
    </citation>
    <scope>NUCLEOTIDE SEQUENCE [LARGE SCALE GENOMIC DNA]</scope>
    <source>
        <strain evidence="2">Lindley</strain>
    </source>
</reference>
<protein>
    <submittedName>
        <fullName evidence="3">Acriflavin resistance protein</fullName>
    </submittedName>
</protein>
<evidence type="ECO:0000313" key="2">
    <source>
        <dbReference type="Proteomes" id="UP000050741"/>
    </source>
</evidence>
<evidence type="ECO:0000256" key="1">
    <source>
        <dbReference type="SAM" id="SignalP"/>
    </source>
</evidence>
<keyword evidence="1" id="KW-0732">Signal</keyword>
<proteinExistence type="predicted"/>
<sequence>MLIFFFIALLVNFGKTVTPDEEVRQMLAELEIVSGPTMDVASTLKKVTKVSMPFLQDIHSVSNLAAAGMSLQGETGPKNTAEMDLNIERLRNSMNYDQSLREYGNVVTLNLDIIEPTLLRVINPEEDPPIWRDDFVRACNNMIVALTSMSVKMANQKMARLRT</sequence>
<dbReference type="Proteomes" id="UP000050741">
    <property type="component" value="Unassembled WGS sequence"/>
</dbReference>
<dbReference type="WBParaSite" id="GPLIN_001433600">
    <property type="protein sequence ID" value="GPLIN_001433600"/>
    <property type="gene ID" value="GPLIN_001433600"/>
</dbReference>
<feature type="chain" id="PRO_5008147821" evidence="1">
    <location>
        <begin position="17"/>
        <end position="163"/>
    </location>
</feature>
<keyword evidence="2" id="KW-1185">Reference proteome</keyword>
<feature type="signal peptide" evidence="1">
    <location>
        <begin position="1"/>
        <end position="16"/>
    </location>
</feature>
<organism evidence="2 3">
    <name type="scientific">Globodera pallida</name>
    <name type="common">Potato cyst nematode worm</name>
    <name type="synonym">Heterodera pallida</name>
    <dbReference type="NCBI Taxonomy" id="36090"/>
    <lineage>
        <taxon>Eukaryota</taxon>
        <taxon>Metazoa</taxon>
        <taxon>Ecdysozoa</taxon>
        <taxon>Nematoda</taxon>
        <taxon>Chromadorea</taxon>
        <taxon>Rhabditida</taxon>
        <taxon>Tylenchina</taxon>
        <taxon>Tylenchomorpha</taxon>
        <taxon>Tylenchoidea</taxon>
        <taxon>Heteroderidae</taxon>
        <taxon>Heteroderinae</taxon>
        <taxon>Globodera</taxon>
    </lineage>
</organism>
<dbReference type="AlphaFoldDB" id="A0A183CN79"/>
<reference evidence="3" key="2">
    <citation type="submission" date="2016-06" db="UniProtKB">
        <authorList>
            <consortium name="WormBaseParasite"/>
        </authorList>
    </citation>
    <scope>IDENTIFICATION</scope>
</reference>